<dbReference type="RefSeq" id="WP_164257619.1">
    <property type="nucleotide sequence ID" value="NZ_JAAGLK010000063.1"/>
</dbReference>
<dbReference type="InterPro" id="IPR011701">
    <property type="entry name" value="MFS"/>
</dbReference>
<protein>
    <submittedName>
        <fullName evidence="8">MFS transporter</fullName>
    </submittedName>
</protein>
<evidence type="ECO:0000256" key="2">
    <source>
        <dbReference type="ARBA" id="ARBA00022475"/>
    </source>
</evidence>
<evidence type="ECO:0000256" key="7">
    <source>
        <dbReference type="SAM" id="Phobius"/>
    </source>
</evidence>
<organism evidence="8">
    <name type="scientific">Streptomyces anulatus</name>
    <name type="common">Streptomyces chrysomallus</name>
    <dbReference type="NCBI Taxonomy" id="1892"/>
    <lineage>
        <taxon>Bacteria</taxon>
        <taxon>Bacillati</taxon>
        <taxon>Actinomycetota</taxon>
        <taxon>Actinomycetes</taxon>
        <taxon>Kitasatosporales</taxon>
        <taxon>Streptomycetaceae</taxon>
        <taxon>Streptomyces</taxon>
    </lineage>
</organism>
<evidence type="ECO:0000256" key="6">
    <source>
        <dbReference type="SAM" id="MobiDB-lite"/>
    </source>
</evidence>
<feature type="region of interest" description="Disordered" evidence="6">
    <location>
        <begin position="210"/>
        <end position="238"/>
    </location>
</feature>
<dbReference type="CDD" id="cd06173">
    <property type="entry name" value="MFS_MefA_like"/>
    <property type="match status" value="1"/>
</dbReference>
<comment type="subcellular location">
    <subcellularLocation>
        <location evidence="1">Cell membrane</location>
        <topology evidence="1">Multi-pass membrane protein</topology>
    </subcellularLocation>
</comment>
<evidence type="ECO:0000313" key="8">
    <source>
        <dbReference type="EMBL" id="NEB85453.1"/>
    </source>
</evidence>
<dbReference type="EMBL" id="JAAGMK010000412">
    <property type="protein sequence ID" value="NEB85453.1"/>
    <property type="molecule type" value="Genomic_DNA"/>
</dbReference>
<evidence type="ECO:0000256" key="5">
    <source>
        <dbReference type="ARBA" id="ARBA00023136"/>
    </source>
</evidence>
<sequence length="468" mass="48347">MRLPSSSSRPSPSPSLWRDTDFRRLWAGQTASQLGEHTTLVVLPLFAVLTLDAGAGQLGVLRAVGQAPILLLSLLAGAWVDRWRARTVMVLTDAARAVALGAAAVAGLFGLLGLPALFVVAFTVGALSVLFDVAYQASLVRMVRRDQLVRGNSALEGSRSAAQIGGPALGGALVSLLSAPVAAAAGALFFAVSFVSLRRIRRPESVPEHVAPVPERPKHVAPVPERPDHLVPVPERPDHAAPVRGRIREGLRFVAGNACLRAVCLASAAFQLSFAATMTVYLLFLPRELHLTGATVGLALAATGPGALLGSVLAARLPGRLGHGVVLVSAAVLGNGALLCVPALHGSSTATILALLAVNLAFGTFSQLVNVTVMSVRQAVTPDGMQGRAAATITFLGMGFTPLGSLLGGLLAREWGLRTGLLVAAAGMMLSPVLMAASPLARLGRVLPVPRKEPRNALDSGSRSRGPS</sequence>
<comment type="caution">
    <text evidence="8">The sequence shown here is derived from an EMBL/GenBank/DDBJ whole genome shotgun (WGS) entry which is preliminary data.</text>
</comment>
<feature type="transmembrane region" description="Helical" evidence="7">
    <location>
        <begin position="417"/>
        <end position="437"/>
    </location>
</feature>
<keyword evidence="2" id="KW-1003">Cell membrane</keyword>
<proteinExistence type="predicted"/>
<dbReference type="PANTHER" id="PTHR23513:SF6">
    <property type="entry name" value="MAJOR FACILITATOR SUPERFAMILY ASSOCIATED DOMAIN-CONTAINING PROTEIN"/>
    <property type="match status" value="1"/>
</dbReference>
<keyword evidence="4 7" id="KW-1133">Transmembrane helix</keyword>
<accession>A0A6G3SRG3</accession>
<dbReference type="Gene3D" id="1.20.1250.20">
    <property type="entry name" value="MFS general substrate transporter like domains"/>
    <property type="match status" value="1"/>
</dbReference>
<feature type="compositionally biased region" description="Basic and acidic residues" evidence="6">
    <location>
        <begin position="225"/>
        <end position="238"/>
    </location>
</feature>
<feature type="transmembrane region" description="Helical" evidence="7">
    <location>
        <begin position="350"/>
        <end position="369"/>
    </location>
</feature>
<feature type="transmembrane region" description="Helical" evidence="7">
    <location>
        <begin position="290"/>
        <end position="313"/>
    </location>
</feature>
<reference evidence="8" key="1">
    <citation type="submission" date="2020-01" db="EMBL/GenBank/DDBJ databases">
        <title>Insect and environment-associated Actinomycetes.</title>
        <authorList>
            <person name="Currrie C."/>
            <person name="Chevrette M."/>
            <person name="Carlson C."/>
            <person name="Stubbendieck R."/>
            <person name="Wendt-Pienkowski E."/>
        </authorList>
    </citation>
    <scope>NUCLEOTIDE SEQUENCE</scope>
    <source>
        <strain evidence="8">SID505</strain>
    </source>
</reference>
<feature type="transmembrane region" description="Helical" evidence="7">
    <location>
        <begin position="325"/>
        <end position="344"/>
    </location>
</feature>
<dbReference type="GO" id="GO:0005886">
    <property type="term" value="C:plasma membrane"/>
    <property type="evidence" value="ECO:0007669"/>
    <property type="project" value="UniProtKB-SubCell"/>
</dbReference>
<dbReference type="AlphaFoldDB" id="A0A6G3SRG3"/>
<feature type="transmembrane region" description="Helical" evidence="7">
    <location>
        <begin position="389"/>
        <end position="411"/>
    </location>
</feature>
<dbReference type="PANTHER" id="PTHR23513">
    <property type="entry name" value="INTEGRAL MEMBRANE EFFLUX PROTEIN-RELATED"/>
    <property type="match status" value="1"/>
</dbReference>
<gene>
    <name evidence="8" type="ORF">G3I43_14865</name>
</gene>
<evidence type="ECO:0000256" key="4">
    <source>
        <dbReference type="ARBA" id="ARBA00022989"/>
    </source>
</evidence>
<feature type="transmembrane region" description="Helical" evidence="7">
    <location>
        <begin position="258"/>
        <end position="284"/>
    </location>
</feature>
<feature type="transmembrane region" description="Helical" evidence="7">
    <location>
        <begin position="59"/>
        <end position="80"/>
    </location>
</feature>
<name>A0A6G3SRG3_STRAQ</name>
<keyword evidence="5 7" id="KW-0472">Membrane</keyword>
<feature type="transmembrane region" description="Helical" evidence="7">
    <location>
        <begin position="172"/>
        <end position="195"/>
    </location>
</feature>
<dbReference type="Pfam" id="PF07690">
    <property type="entry name" value="MFS_1"/>
    <property type="match status" value="1"/>
</dbReference>
<dbReference type="SUPFAM" id="SSF103473">
    <property type="entry name" value="MFS general substrate transporter"/>
    <property type="match status" value="1"/>
</dbReference>
<dbReference type="InterPro" id="IPR036259">
    <property type="entry name" value="MFS_trans_sf"/>
</dbReference>
<evidence type="ECO:0000256" key="3">
    <source>
        <dbReference type="ARBA" id="ARBA00022692"/>
    </source>
</evidence>
<evidence type="ECO:0000256" key="1">
    <source>
        <dbReference type="ARBA" id="ARBA00004651"/>
    </source>
</evidence>
<keyword evidence="3 7" id="KW-0812">Transmembrane</keyword>
<dbReference type="GO" id="GO:0022857">
    <property type="term" value="F:transmembrane transporter activity"/>
    <property type="evidence" value="ECO:0007669"/>
    <property type="project" value="InterPro"/>
</dbReference>
<feature type="transmembrane region" description="Helical" evidence="7">
    <location>
        <begin position="100"/>
        <end position="131"/>
    </location>
</feature>